<comment type="similarity">
    <text evidence="1">Belongs to the GerABKA family.</text>
</comment>
<dbReference type="GO" id="GO:0016020">
    <property type="term" value="C:membrane"/>
    <property type="evidence" value="ECO:0007669"/>
    <property type="project" value="InterPro"/>
</dbReference>
<dbReference type="InterPro" id="IPR004995">
    <property type="entry name" value="Spore_Ger"/>
</dbReference>
<dbReference type="Pfam" id="PF03323">
    <property type="entry name" value="GerA"/>
    <property type="match status" value="1"/>
</dbReference>
<keyword evidence="5" id="KW-1185">Reference proteome</keyword>
<evidence type="ECO:0000256" key="2">
    <source>
        <dbReference type="ARBA" id="ARBA00023136"/>
    </source>
</evidence>
<evidence type="ECO:0000256" key="3">
    <source>
        <dbReference type="SAM" id="Phobius"/>
    </source>
</evidence>
<dbReference type="PANTHER" id="PTHR22550:SF5">
    <property type="entry name" value="LEUCINE ZIPPER PROTEIN 4"/>
    <property type="match status" value="1"/>
</dbReference>
<gene>
    <name evidence="4" type="ORF">A8990_13817</name>
</gene>
<dbReference type="Proteomes" id="UP000256304">
    <property type="component" value="Unassembled WGS sequence"/>
</dbReference>
<name>A0A3D9R1J4_9BACL</name>
<dbReference type="InterPro" id="IPR050768">
    <property type="entry name" value="UPF0353/GerABKA_families"/>
</dbReference>
<feature type="transmembrane region" description="Helical" evidence="3">
    <location>
        <begin position="385"/>
        <end position="408"/>
    </location>
</feature>
<keyword evidence="3" id="KW-1133">Transmembrane helix</keyword>
<dbReference type="AlphaFoldDB" id="A0A3D9R1J4"/>
<organism evidence="4 5">
    <name type="scientific">Paenibacillus taihuensis</name>
    <dbReference type="NCBI Taxonomy" id="1156355"/>
    <lineage>
        <taxon>Bacteria</taxon>
        <taxon>Bacillati</taxon>
        <taxon>Bacillota</taxon>
        <taxon>Bacilli</taxon>
        <taxon>Bacillales</taxon>
        <taxon>Paenibacillaceae</taxon>
        <taxon>Paenibacillus</taxon>
    </lineage>
</organism>
<dbReference type="OrthoDB" id="1726708at2"/>
<feature type="transmembrane region" description="Helical" evidence="3">
    <location>
        <begin position="288"/>
        <end position="310"/>
    </location>
</feature>
<dbReference type="GO" id="GO:0009847">
    <property type="term" value="P:spore germination"/>
    <property type="evidence" value="ECO:0007669"/>
    <property type="project" value="InterPro"/>
</dbReference>
<evidence type="ECO:0000256" key="1">
    <source>
        <dbReference type="ARBA" id="ARBA00005278"/>
    </source>
</evidence>
<evidence type="ECO:0000313" key="5">
    <source>
        <dbReference type="Proteomes" id="UP000256304"/>
    </source>
</evidence>
<comment type="caution">
    <text evidence="4">The sequence shown here is derived from an EMBL/GenBank/DDBJ whole genome shotgun (WGS) entry which is preliminary data.</text>
</comment>
<protein>
    <submittedName>
        <fullName evidence="4">Spore germination protein KA</fullName>
    </submittedName>
</protein>
<feature type="transmembrane region" description="Helical" evidence="3">
    <location>
        <begin position="415"/>
        <end position="438"/>
    </location>
</feature>
<sequence length="492" mass="55047">MNTQKTPIEPSVVRNVDALRHLFSDNEQIAFHYLESNAGSPAAVIAYIRVLIDMERLQQHILPQMSKHYRASGFDAQALEESAAAQGFEQTLEDMDLAVHMIVSAGIVLFVEGYSHAFGMSLPGYGKRSVDEPMLEVNVRGPRVGFIEDIGINLGLIYRRLKTNKLKSKKYMIGRDSQTDITVIYLEDQVSPDVLQEVDRRLNTIRLNVLTDSAQIEEWIQDSPYSPFPQIQNTERPDRVATALNQGRVAILTDGSPNVLLVPAVITDLLHPSEDLYEKFYFANFLRILRLITLFISLFLPSIYIALSTFHLEMIPTPLMLTFLSAKAGIPLPTFLEALVMEIAFEILREASIRLPRTVGQSVSIVGALIIGEAAVQSGLVSRPIVIIVALTGIASFTIPSFNTAIAIRMLRFPLMFIAAWTGVLGISLCLFALILHLCSLKSFGKPYITTLEMVKWRDFISHYVLLPVKHRRLSRMQASPALRRGSTHEDD</sequence>
<keyword evidence="3" id="KW-0812">Transmembrane</keyword>
<dbReference type="EMBL" id="QTTN01000038">
    <property type="protein sequence ID" value="REE68088.1"/>
    <property type="molecule type" value="Genomic_DNA"/>
</dbReference>
<keyword evidence="2 3" id="KW-0472">Membrane</keyword>
<accession>A0A3D9R1J4</accession>
<dbReference type="RefSeq" id="WP_116191643.1">
    <property type="nucleotide sequence ID" value="NZ_QTTN01000038.1"/>
</dbReference>
<dbReference type="PANTHER" id="PTHR22550">
    <property type="entry name" value="SPORE GERMINATION PROTEIN"/>
    <property type="match status" value="1"/>
</dbReference>
<evidence type="ECO:0000313" key="4">
    <source>
        <dbReference type="EMBL" id="REE68088.1"/>
    </source>
</evidence>
<reference evidence="4 5" key="1">
    <citation type="submission" date="2018-08" db="EMBL/GenBank/DDBJ databases">
        <title>Genomic Encyclopedia of Type Strains, Phase III (KMG-III): the genomes of soil and plant-associated and newly described type strains.</title>
        <authorList>
            <person name="Whitman W."/>
        </authorList>
    </citation>
    <scope>NUCLEOTIDE SEQUENCE [LARGE SCALE GENOMIC DNA]</scope>
    <source>
        <strain evidence="4 5">CGMCC 1.10966</strain>
    </source>
</reference>
<proteinExistence type="inferred from homology"/>
<dbReference type="PIRSF" id="PIRSF005690">
    <property type="entry name" value="GerBA"/>
    <property type="match status" value="1"/>
</dbReference>